<dbReference type="STRING" id="497965.Cyan7822_0406"/>
<dbReference type="AlphaFoldDB" id="E0U6B5"/>
<keyword evidence="2" id="KW-1185">Reference proteome</keyword>
<dbReference type="NCBIfam" id="TIGR03790">
    <property type="entry name" value="TIGR03790 family protein"/>
    <property type="match status" value="1"/>
</dbReference>
<dbReference type="InterPro" id="IPR022265">
    <property type="entry name" value="CHP03790"/>
</dbReference>
<evidence type="ECO:0000313" key="1">
    <source>
        <dbReference type="EMBL" id="ADN12451.1"/>
    </source>
</evidence>
<sequence length="352" mass="39291">MIRFGLLSRRFFLVVWVFLSLSGCSWIKEAFPFNKHKKLTSDQLGIIINQSDPTSVEIGQYYQQKRKIPPQNLIYIKFKPNRVALSPLEFQELKTQVDAQTPAHIQAYALTWASPYRVGCMSITSAFAFGYDSSYCASGCFPTHISAYFDSDTSQPYQTFKFRPTVAIAATKVSEAKKLIDKGIAADGKNPKGTAYLVSTNDKARNVRGLDYLNILKELGQRFLIKIIYADALENKSDVMFYFTGVPKVNKLDSNVFLPGAIADHLTSYGGQLTNSSQMSSLRWLQSGATGSYGTVVEPCNFPEKFSNPGVLMKHYLKGDTLLEAYWKSVAMPGQGIFIGEPLARPFPKIDN</sequence>
<reference evidence="2" key="1">
    <citation type="journal article" date="2011" name="MBio">
        <title>Novel metabolic attributes of the genus Cyanothece, comprising a group of unicellular nitrogen-fixing Cyanobacteria.</title>
        <authorList>
            <person name="Bandyopadhyay A."/>
            <person name="Elvitigala T."/>
            <person name="Welsh E."/>
            <person name="Stockel J."/>
            <person name="Liberton M."/>
            <person name="Min H."/>
            <person name="Sherman L.A."/>
            <person name="Pakrasi H.B."/>
        </authorList>
    </citation>
    <scope>NUCLEOTIDE SEQUENCE [LARGE SCALE GENOMIC DNA]</scope>
    <source>
        <strain evidence="2">PCC 7822</strain>
    </source>
</reference>
<dbReference type="eggNOG" id="COG0457">
    <property type="taxonomic scope" value="Bacteria"/>
</dbReference>
<dbReference type="PROSITE" id="PS51257">
    <property type="entry name" value="PROKAR_LIPOPROTEIN"/>
    <property type="match status" value="1"/>
</dbReference>
<evidence type="ECO:0000313" key="2">
    <source>
        <dbReference type="Proteomes" id="UP000008206"/>
    </source>
</evidence>
<dbReference type="KEGG" id="cyj:Cyan7822_0406"/>
<dbReference type="EMBL" id="CP002198">
    <property type="protein sequence ID" value="ADN12451.1"/>
    <property type="molecule type" value="Genomic_DNA"/>
</dbReference>
<protein>
    <recommendedName>
        <fullName evidence="3">TIGR03790 family protein</fullName>
    </recommendedName>
</protein>
<gene>
    <name evidence="1" type="ordered locus">Cyan7822_0406</name>
</gene>
<proteinExistence type="predicted"/>
<name>E0U6B5_GLOV7</name>
<dbReference type="HOGENOM" id="CLU_052036_0_0_3"/>
<organism evidence="1 2">
    <name type="scientific">Gloeothece verrucosa (strain PCC 7822)</name>
    <name type="common">Cyanothece sp. (strain PCC 7822)</name>
    <dbReference type="NCBI Taxonomy" id="497965"/>
    <lineage>
        <taxon>Bacteria</taxon>
        <taxon>Bacillati</taxon>
        <taxon>Cyanobacteriota</taxon>
        <taxon>Cyanophyceae</taxon>
        <taxon>Oscillatoriophycideae</taxon>
        <taxon>Chroococcales</taxon>
        <taxon>Aphanothecaceae</taxon>
        <taxon>Gloeothece</taxon>
        <taxon>Gloeothece verrucosa</taxon>
    </lineage>
</organism>
<accession>E0U6B5</accession>
<dbReference type="RefSeq" id="WP_013320561.1">
    <property type="nucleotide sequence ID" value="NC_014501.1"/>
</dbReference>
<dbReference type="Proteomes" id="UP000008206">
    <property type="component" value="Chromosome"/>
</dbReference>
<evidence type="ECO:0008006" key="3">
    <source>
        <dbReference type="Google" id="ProtNLM"/>
    </source>
</evidence>